<reference evidence="3 4" key="1">
    <citation type="submission" date="2021-03" db="EMBL/GenBank/DDBJ databases">
        <title>Novel species identification of genus Shewanella.</title>
        <authorList>
            <person name="Liu G."/>
            <person name="Zhang Q."/>
        </authorList>
    </citation>
    <scope>NUCLEOTIDE SEQUENCE [LARGE SCALE GENOMIC DNA]</scope>
    <source>
        <strain evidence="3 4">FJAT-51800</strain>
    </source>
</reference>
<name>A0ABX7QVR7_9GAMM</name>
<dbReference type="InterPro" id="IPR052372">
    <property type="entry name" value="YpjD/HemX"/>
</dbReference>
<keyword evidence="1" id="KW-1133">Transmembrane helix</keyword>
<gene>
    <name evidence="3" type="primary">ccsA</name>
    <name evidence="3" type="ORF">JYB87_05635</name>
</gene>
<feature type="transmembrane region" description="Helical" evidence="1">
    <location>
        <begin position="174"/>
        <end position="196"/>
    </location>
</feature>
<feature type="transmembrane region" description="Helical" evidence="1">
    <location>
        <begin position="36"/>
        <end position="56"/>
    </location>
</feature>
<feature type="transmembrane region" description="Helical" evidence="1">
    <location>
        <begin position="6"/>
        <end position="24"/>
    </location>
</feature>
<accession>A0ABX7QVR7</accession>
<organism evidence="3 4">
    <name type="scientific">Shewanella avicenniae</name>
    <dbReference type="NCBI Taxonomy" id="2814294"/>
    <lineage>
        <taxon>Bacteria</taxon>
        <taxon>Pseudomonadati</taxon>
        <taxon>Pseudomonadota</taxon>
        <taxon>Gammaproteobacteria</taxon>
        <taxon>Alteromonadales</taxon>
        <taxon>Shewanellaceae</taxon>
        <taxon>Shewanella</taxon>
    </lineage>
</organism>
<feature type="transmembrane region" description="Helical" evidence="1">
    <location>
        <begin position="208"/>
        <end position="223"/>
    </location>
</feature>
<feature type="transmembrane region" description="Helical" evidence="1">
    <location>
        <begin position="62"/>
        <end position="82"/>
    </location>
</feature>
<dbReference type="Pfam" id="PF01578">
    <property type="entry name" value="Cytochrom_C_asm"/>
    <property type="match status" value="1"/>
</dbReference>
<dbReference type="EMBL" id="CP071503">
    <property type="protein sequence ID" value="QSX34718.1"/>
    <property type="molecule type" value="Genomic_DNA"/>
</dbReference>
<feature type="transmembrane region" description="Helical" evidence="1">
    <location>
        <begin position="128"/>
        <end position="149"/>
    </location>
</feature>
<keyword evidence="1" id="KW-0812">Transmembrane</keyword>
<proteinExistence type="predicted"/>
<protein>
    <submittedName>
        <fullName evidence="3">Cytochrome c biogenesis protein CcsA</fullName>
    </submittedName>
</protein>
<feature type="transmembrane region" description="Helical" evidence="1">
    <location>
        <begin position="89"/>
        <end position="108"/>
    </location>
</feature>
<dbReference type="PANTHER" id="PTHR38034">
    <property type="entry name" value="INNER MEMBRANE PROTEIN YPJD"/>
    <property type="match status" value="1"/>
</dbReference>
<dbReference type="RefSeq" id="WP_207355916.1">
    <property type="nucleotide sequence ID" value="NZ_CP071503.1"/>
</dbReference>
<dbReference type="Proteomes" id="UP000662770">
    <property type="component" value="Chromosome"/>
</dbReference>
<keyword evidence="1" id="KW-0472">Membrane</keyword>
<keyword evidence="4" id="KW-1185">Reference proteome</keyword>
<feature type="transmembrane region" description="Helical" evidence="1">
    <location>
        <begin position="235"/>
        <end position="253"/>
    </location>
</feature>
<evidence type="ECO:0000313" key="4">
    <source>
        <dbReference type="Proteomes" id="UP000662770"/>
    </source>
</evidence>
<evidence type="ECO:0000256" key="1">
    <source>
        <dbReference type="SAM" id="Phobius"/>
    </source>
</evidence>
<evidence type="ECO:0000313" key="3">
    <source>
        <dbReference type="EMBL" id="QSX34718.1"/>
    </source>
</evidence>
<dbReference type="PANTHER" id="PTHR38034:SF1">
    <property type="entry name" value="INNER MEMBRANE PROTEIN YPJD"/>
    <property type="match status" value="1"/>
</dbReference>
<evidence type="ECO:0000259" key="2">
    <source>
        <dbReference type="Pfam" id="PF01578"/>
    </source>
</evidence>
<feature type="domain" description="Cytochrome c assembly protein" evidence="2">
    <location>
        <begin position="36"/>
        <end position="260"/>
    </location>
</feature>
<dbReference type="InterPro" id="IPR002541">
    <property type="entry name" value="Cyt_c_assembly"/>
</dbReference>
<sequence length="262" mass="29022">MVIFSAVAMVFYGIALILVTSRLFHPNGPNRKAVAMLAAVGVVCHALALYNVVFTADGQNLSLTNMISLVCWIIALTFTIVLQHVKAIILVPVVFACAIISVALLWLVPPQYIRHFGENPEVLVHVVMALMAYSTLVIAALYAVQLWFIQNRLKSKQLKVSPVMPPLMTVERQLYHLVIIGMILLSLSLATGFIFMDGLFKGPQGHKAVLSSMAWLVYITMLWQQYTKGVRIRTAVIYTISGAFLLSLSYFGARIVKELILS</sequence>